<dbReference type="InterPro" id="IPR013760">
    <property type="entry name" value="Topo_IIA-like_dom_sf"/>
</dbReference>
<dbReference type="EC" id="5.6.2.2" evidence="9"/>
<evidence type="ECO:0000256" key="7">
    <source>
        <dbReference type="ARBA" id="ARBA00023125"/>
    </source>
</evidence>
<feature type="active site" description="O-(5'-phospho-DNA)-tyrosine intermediate" evidence="9 10">
    <location>
        <position position="122"/>
    </location>
</feature>
<dbReference type="SUPFAM" id="SSF101904">
    <property type="entry name" value="GyrA/ParC C-terminal domain-like"/>
    <property type="match status" value="1"/>
</dbReference>
<dbReference type="PANTHER" id="PTHR43493">
    <property type="entry name" value="DNA GYRASE/TOPOISOMERASE SUBUNIT A"/>
    <property type="match status" value="1"/>
</dbReference>
<dbReference type="GO" id="GO:0005524">
    <property type="term" value="F:ATP binding"/>
    <property type="evidence" value="ECO:0007669"/>
    <property type="project" value="UniProtKB-UniRule"/>
</dbReference>
<dbReference type="Pfam" id="PF03989">
    <property type="entry name" value="DNA_gyraseA_C"/>
    <property type="match status" value="6"/>
</dbReference>
<comment type="subcellular location">
    <subcellularLocation>
        <location evidence="9">Cytoplasm</location>
    </subcellularLocation>
</comment>
<dbReference type="InterPro" id="IPR035516">
    <property type="entry name" value="Gyrase/topoIV_suA_C"/>
</dbReference>
<protein>
    <recommendedName>
        <fullName evidence="9">DNA gyrase subunit A</fullName>
        <ecNumber evidence="9">5.6.2.2</ecNumber>
    </recommendedName>
</protein>
<dbReference type="InterPro" id="IPR006691">
    <property type="entry name" value="GyrA/parC_rep"/>
</dbReference>
<dbReference type="CDD" id="cd00187">
    <property type="entry name" value="TOP4c"/>
    <property type="match status" value="1"/>
</dbReference>
<comment type="subunit">
    <text evidence="9">Heterotetramer, composed of two GyrA and two GyrB chains. In the heterotetramer, GyrA contains the active site tyrosine that forms a transient covalent intermediate with DNA, while GyrB binds cofactors and catalyzes ATP hydrolysis.</text>
</comment>
<keyword evidence="3 9" id="KW-0963">Cytoplasm</keyword>
<accession>A0A4Y6PR79</accession>
<dbReference type="Pfam" id="PF00521">
    <property type="entry name" value="DNA_topoisoIV"/>
    <property type="match status" value="1"/>
</dbReference>
<comment type="similarity">
    <text evidence="2 9">Belongs to the type II topoisomerase GyrA/ParC subunit family.</text>
</comment>
<dbReference type="SMART" id="SM00434">
    <property type="entry name" value="TOP4c"/>
    <property type="match status" value="1"/>
</dbReference>
<evidence type="ECO:0000256" key="11">
    <source>
        <dbReference type="SAM" id="MobiDB-lite"/>
    </source>
</evidence>
<evidence type="ECO:0000256" key="3">
    <source>
        <dbReference type="ARBA" id="ARBA00022490"/>
    </source>
</evidence>
<evidence type="ECO:0000256" key="1">
    <source>
        <dbReference type="ARBA" id="ARBA00000185"/>
    </source>
</evidence>
<evidence type="ECO:0000256" key="2">
    <source>
        <dbReference type="ARBA" id="ARBA00008263"/>
    </source>
</evidence>
<name>A0A4Y6PR79_PERCE</name>
<dbReference type="InterPro" id="IPR013758">
    <property type="entry name" value="Topo_IIA_A/C_ab"/>
</dbReference>
<dbReference type="Gene3D" id="3.30.1360.40">
    <property type="match status" value="1"/>
</dbReference>
<proteinExistence type="inferred from homology"/>
<keyword evidence="7 9" id="KW-0238">DNA-binding</keyword>
<dbReference type="FunFam" id="3.90.199.10:FF:000001">
    <property type="entry name" value="DNA gyrase subunit A"/>
    <property type="match status" value="1"/>
</dbReference>
<dbReference type="NCBIfam" id="NF004044">
    <property type="entry name" value="PRK05561.1"/>
    <property type="match status" value="1"/>
</dbReference>
<dbReference type="PANTHER" id="PTHR43493:SF5">
    <property type="entry name" value="DNA GYRASE SUBUNIT A, CHLOROPLASTIC_MITOCHONDRIAL"/>
    <property type="match status" value="1"/>
</dbReference>
<evidence type="ECO:0000313" key="13">
    <source>
        <dbReference type="EMBL" id="QDG50828.1"/>
    </source>
</evidence>
<dbReference type="Gene3D" id="3.90.199.10">
    <property type="entry name" value="Topoisomerase II, domain 5"/>
    <property type="match status" value="1"/>
</dbReference>
<organism evidence="13 14">
    <name type="scientific">Persicimonas caeni</name>
    <dbReference type="NCBI Taxonomy" id="2292766"/>
    <lineage>
        <taxon>Bacteria</taxon>
        <taxon>Deltaproteobacteria</taxon>
        <taxon>Bradymonadales</taxon>
        <taxon>Bradymonadaceae</taxon>
        <taxon>Persicimonas</taxon>
    </lineage>
</organism>
<reference evidence="13 14" key="1">
    <citation type="submission" date="2019-06" db="EMBL/GenBank/DDBJ databases">
        <title>Persicimonas caeni gen. nov., sp. nov., a predatory bacterium isolated from solar saltern.</title>
        <authorList>
            <person name="Wang S."/>
        </authorList>
    </citation>
    <scope>NUCLEOTIDE SEQUENCE [LARGE SCALE GENOMIC DNA]</scope>
    <source>
        <strain evidence="13 14">YN101</strain>
    </source>
</reference>
<evidence type="ECO:0000256" key="9">
    <source>
        <dbReference type="HAMAP-Rule" id="MF_01897"/>
    </source>
</evidence>
<keyword evidence="6 9" id="KW-0799">Topoisomerase</keyword>
<comment type="function">
    <text evidence="9">A type II topoisomerase that negatively supercoils closed circular double-stranded (ds) DNA in an ATP-dependent manner to modulate DNA topology and maintain chromosomes in an underwound state. Negative supercoiling favors strand separation, and DNA replication, transcription, recombination and repair, all of which involve strand separation. Also able to catalyze the interconversion of other topological isomers of dsDNA rings, including catenanes and knotted rings. Type II topoisomerases break and join 2 DNA strands simultaneously in an ATP-dependent manner.</text>
</comment>
<dbReference type="Gene3D" id="1.10.268.10">
    <property type="entry name" value="Topoisomerase, domain 3"/>
    <property type="match status" value="1"/>
</dbReference>
<dbReference type="FunFam" id="3.30.1360.40:FF:000002">
    <property type="entry name" value="DNA gyrase subunit A"/>
    <property type="match status" value="1"/>
</dbReference>
<dbReference type="RefSeq" id="WP_141197320.1">
    <property type="nucleotide sequence ID" value="NZ_CP041186.1"/>
</dbReference>
<accession>A0A5B8Y8S4</accession>
<dbReference type="FunFam" id="1.10.268.10:FF:000001">
    <property type="entry name" value="DNA gyrase subunit A"/>
    <property type="match status" value="1"/>
</dbReference>
<keyword evidence="14" id="KW-1185">Reference proteome</keyword>
<evidence type="ECO:0000256" key="8">
    <source>
        <dbReference type="ARBA" id="ARBA00023235"/>
    </source>
</evidence>
<evidence type="ECO:0000256" key="6">
    <source>
        <dbReference type="ARBA" id="ARBA00023029"/>
    </source>
</evidence>
<evidence type="ECO:0000256" key="10">
    <source>
        <dbReference type="PROSITE-ProRule" id="PRU01384"/>
    </source>
</evidence>
<evidence type="ECO:0000259" key="12">
    <source>
        <dbReference type="PROSITE" id="PS52040"/>
    </source>
</evidence>
<keyword evidence="8 9" id="KW-0413">Isomerase</keyword>
<evidence type="ECO:0000256" key="5">
    <source>
        <dbReference type="ARBA" id="ARBA00022840"/>
    </source>
</evidence>
<dbReference type="GO" id="GO:0005694">
    <property type="term" value="C:chromosome"/>
    <property type="evidence" value="ECO:0007669"/>
    <property type="project" value="InterPro"/>
</dbReference>
<keyword evidence="5 9" id="KW-0067">ATP-binding</keyword>
<dbReference type="Proteomes" id="UP000315995">
    <property type="component" value="Chromosome"/>
</dbReference>
<dbReference type="PROSITE" id="PS52040">
    <property type="entry name" value="TOPO_IIA"/>
    <property type="match status" value="1"/>
</dbReference>
<dbReference type="NCBIfam" id="TIGR01063">
    <property type="entry name" value="gyrA"/>
    <property type="match status" value="1"/>
</dbReference>
<dbReference type="SUPFAM" id="SSF56719">
    <property type="entry name" value="Type II DNA topoisomerase"/>
    <property type="match status" value="1"/>
</dbReference>
<dbReference type="InterPro" id="IPR002205">
    <property type="entry name" value="Topo_IIA_dom_A"/>
</dbReference>
<dbReference type="AlphaFoldDB" id="A0A4Y6PR79"/>
<dbReference type="NCBIfam" id="NF004043">
    <property type="entry name" value="PRK05560.1"/>
    <property type="match status" value="1"/>
</dbReference>
<dbReference type="InterPro" id="IPR013757">
    <property type="entry name" value="Topo_IIA_A_a_sf"/>
</dbReference>
<feature type="short sequence motif" description="GyrA-box" evidence="9">
    <location>
        <begin position="526"/>
        <end position="532"/>
    </location>
</feature>
<feature type="compositionally biased region" description="Acidic residues" evidence="11">
    <location>
        <begin position="812"/>
        <end position="858"/>
    </location>
</feature>
<evidence type="ECO:0000313" key="14">
    <source>
        <dbReference type="Proteomes" id="UP000315995"/>
    </source>
</evidence>
<dbReference type="HAMAP" id="MF_01897">
    <property type="entry name" value="GyrA"/>
    <property type="match status" value="1"/>
</dbReference>
<dbReference type="EMBL" id="CP041186">
    <property type="protein sequence ID" value="QDG50828.1"/>
    <property type="molecule type" value="Genomic_DNA"/>
</dbReference>
<dbReference type="GO" id="GO:0034335">
    <property type="term" value="F:DNA negative supercoiling activity"/>
    <property type="evidence" value="ECO:0007669"/>
    <property type="project" value="UniProtKB-ARBA"/>
</dbReference>
<dbReference type="InterPro" id="IPR050220">
    <property type="entry name" value="Type_II_DNA_Topoisomerases"/>
</dbReference>
<comment type="catalytic activity">
    <reaction evidence="1 9 10">
        <text>ATP-dependent breakage, passage and rejoining of double-stranded DNA.</text>
        <dbReference type="EC" id="5.6.2.2"/>
    </reaction>
</comment>
<dbReference type="GO" id="GO:0003677">
    <property type="term" value="F:DNA binding"/>
    <property type="evidence" value="ECO:0007669"/>
    <property type="project" value="UniProtKB-UniRule"/>
</dbReference>
<dbReference type="GO" id="GO:0006265">
    <property type="term" value="P:DNA topological change"/>
    <property type="evidence" value="ECO:0007669"/>
    <property type="project" value="UniProtKB-UniRule"/>
</dbReference>
<keyword evidence="4 9" id="KW-0547">Nucleotide-binding</keyword>
<feature type="region of interest" description="Disordered" evidence="11">
    <location>
        <begin position="810"/>
        <end position="858"/>
    </location>
</feature>
<dbReference type="GO" id="GO:0009330">
    <property type="term" value="C:DNA topoisomerase type II (double strand cut, ATP-hydrolyzing) complex"/>
    <property type="evidence" value="ECO:0007669"/>
    <property type="project" value="TreeGrafter"/>
</dbReference>
<dbReference type="GO" id="GO:0005737">
    <property type="term" value="C:cytoplasm"/>
    <property type="evidence" value="ECO:0007669"/>
    <property type="project" value="UniProtKB-SubCell"/>
</dbReference>
<dbReference type="InterPro" id="IPR005743">
    <property type="entry name" value="GyrA"/>
</dbReference>
<comment type="miscellaneous">
    <text evidence="9">Few gyrases are as efficient as E.coli at forming negative supercoils. Not all organisms have 2 type II topoisomerases; in organisms with a single type II topoisomerase this enzyme also has to decatenate newly replicated chromosomes.</text>
</comment>
<dbReference type="Gene3D" id="2.120.10.90">
    <property type="entry name" value="DNA gyrase/topoisomerase IV, subunit A, C-terminal"/>
    <property type="match status" value="1"/>
</dbReference>
<dbReference type="FunFam" id="2.120.10.90:FF:000004">
    <property type="entry name" value="DNA gyrase subunit A"/>
    <property type="match status" value="1"/>
</dbReference>
<evidence type="ECO:0000256" key="4">
    <source>
        <dbReference type="ARBA" id="ARBA00022741"/>
    </source>
</evidence>
<sequence length="858" mass="95928">MADESANVIPVNIEDEIRHSYLDYAMSVIIGRALPDVRDGLKPVHRRILYSQHELGNRWNAAYKKSARVVGDVIGKYHPHGDSAVYDALVRMAQDFNMRVPLVDGQGNFGSVDGDPAAAMRYTEVRMNRVTEELLADIDKDTIDWVPNYDGNEKEPSVLPAKVPNLLVNGSSGIAVGMSTNIPPHNLAEVIEATVALIENPDMTVGDLMEIVPGPDFPTAGMIYGAKGIQEAYSTGRGVIRMRARVEIEHNEKSGKSSLIVTELPYQVNKARLIEKIAQLVRDKKIDGITDMRDESDRKGMRIVIELRRDVMPEITLNNLYKMTQMQSSFGIIMLAIVNGQPQVMSLKEVLNHFIDFRRDVVTRRTIYELNKAEDRAHILEGLKIALDYLDEVIALIRASDSPSEAQAGLMERFELSERQADAILRMRLQKLTGLEREKILEELAEVRATIEYLRSLLADEQKMMGVIKDELVEVKESYGDERRTEILYDVSELSLEDLIAEEDMVVTLSHQGYAKRTPLDEYRAQRRGGRGKRGMGTKDEDFVTDMFVASTHTNILIFTSIGKLYMLRTHELPLGSRTTKGSHVANLLPLEEDETVQTILASDDFYEDKFVVFATRNGIIKKTELIAYQNVHSGGIIALNIKEGDELVSVRLSEGDDDIFMVSKNGQSIRFHESDARPMGRTATGVIGMRFKGEDELVGMEVLPTERDEDLTILTITENGYGKRTIIDEYPQQSRGGKGVITMKVNDRNGRLVGTRLVHNDDQLMLITDQGQILRTRVGEISTYGRNTQGVKVMVTDDSEKVVSMARLAETDDEEDEEGVEGVEGAEIDAEEAAGEAGEESSIAEDLQDELDEGEEE</sequence>
<feature type="domain" description="Topo IIA-type catalytic" evidence="12">
    <location>
        <begin position="34"/>
        <end position="499"/>
    </location>
</feature>
<gene>
    <name evidence="9 13" type="primary">gyrA</name>
    <name evidence="13" type="ORF">FIV42_08810</name>
</gene>
<dbReference type="GO" id="GO:0006261">
    <property type="term" value="P:DNA-templated DNA replication"/>
    <property type="evidence" value="ECO:0007669"/>
    <property type="project" value="UniProtKB-UniRule"/>
</dbReference>
<dbReference type="OrthoDB" id="9806486at2"/>